<dbReference type="Proteomes" id="UP000186607">
    <property type="component" value="Unassembled WGS sequence"/>
</dbReference>
<dbReference type="OrthoDB" id="9807558at2"/>
<dbReference type="AlphaFoldDB" id="A0A1U7P4R4"/>
<keyword evidence="2" id="KW-1185">Reference proteome</keyword>
<proteinExistence type="predicted"/>
<accession>A0A1U7P4R4</accession>
<name>A0A1U7P4R4_9DEIO</name>
<protein>
    <submittedName>
        <fullName evidence="1">Uncharacterized protein</fullName>
    </submittedName>
</protein>
<dbReference type="EMBL" id="MSTI01000007">
    <property type="protein sequence ID" value="OLV20161.1"/>
    <property type="molecule type" value="Genomic_DNA"/>
</dbReference>
<organism evidence="1 2">
    <name type="scientific">Deinococcus marmoris</name>
    <dbReference type="NCBI Taxonomy" id="249408"/>
    <lineage>
        <taxon>Bacteria</taxon>
        <taxon>Thermotogati</taxon>
        <taxon>Deinococcota</taxon>
        <taxon>Deinococci</taxon>
        <taxon>Deinococcales</taxon>
        <taxon>Deinococcaceae</taxon>
        <taxon>Deinococcus</taxon>
    </lineage>
</organism>
<gene>
    <name evidence="1" type="ORF">BOO71_0000511</name>
</gene>
<comment type="caution">
    <text evidence="1">The sequence shown here is derived from an EMBL/GenBank/DDBJ whole genome shotgun (WGS) entry which is preliminary data.</text>
</comment>
<sequence length="75" mass="8364">MSVVVPGSDIHKVLVALSEFLGVPMTTRELVDETGLPLKQCSGYMWTLRKRGLAQSRPSDQRNGQTLEHWVGELL</sequence>
<evidence type="ECO:0000313" key="2">
    <source>
        <dbReference type="Proteomes" id="UP000186607"/>
    </source>
</evidence>
<dbReference type="STRING" id="249408.BOO71_0000511"/>
<reference evidence="1 2" key="1">
    <citation type="submission" date="2017-01" db="EMBL/GenBank/DDBJ databases">
        <title>Genome Analysis of Deinococcus marmoris KOPRI26562.</title>
        <authorList>
            <person name="Kim J.H."/>
            <person name="Oh H.-M."/>
        </authorList>
    </citation>
    <scope>NUCLEOTIDE SEQUENCE [LARGE SCALE GENOMIC DNA]</scope>
    <source>
        <strain evidence="1 2">KOPRI26562</strain>
    </source>
</reference>
<dbReference type="RefSeq" id="WP_075830117.1">
    <property type="nucleotide sequence ID" value="NZ_MSTI01000007.1"/>
</dbReference>
<evidence type="ECO:0000313" key="1">
    <source>
        <dbReference type="EMBL" id="OLV20161.1"/>
    </source>
</evidence>